<dbReference type="Proteomes" id="UP000184501">
    <property type="component" value="Unassembled WGS sequence"/>
</dbReference>
<dbReference type="STRING" id="2017.SAMN05444320_107104"/>
<protein>
    <submittedName>
        <fullName evidence="2">Uncharacterized protein</fullName>
    </submittedName>
</protein>
<accession>A0A1M5I4R9</accession>
<sequence length="1268" mass="137555">MFSGTEGDTVGSADVRPAPIRLLRTEDLLDLWFGFPGLTLERVRGQRVLVRADPAREGWIVVTFGPQHVAERAFFEVSDGLPAPDGPSATEPRTPPPVPTRIAGRSVLVFVVGAGATIPYSEAGLLGAMQTLELRVVDAARAPAPAGPPVTVQLGQQLAQATGGEPFGRAATTLRKVRALAELAGRYDAKDALGAVLGTDLVRPAPAAEPAVTAEGAPSAETAVEPAAKPRPENPLSDVDNNPRTGIELPYRLLLSPPETTRWRHRVEPPATGPTDRVELWHTRADTTSARAVWTRDPGFDPEHVRLPPHGDDPFRMALDANDRAQIVHLTSNHNLTGGDTGPVRVDHLMLSALGGWLDSIGRWRQPPPDFNVSEWRHRASVGRDHYVRVMYAGRLCPFGHRAALVKVTERKFDRDREDNAAYLYQRMYILVREPVLTFTDKVLGDGDPKDRLDLLFPFTSVELLTLVTPDLAPPWNLDGVPSDRYGFFPETQQHDEKPFRFKVRAIDRDGRAVEFLTPLLFVDNILHADNNELPKLVKKYNACDSGASERPPPSDASVRFLRAEVRGQTVAMAPSRRADDGALDVADLVWGAEAPSATLARDHTTHPRFVPRVRWARAVLPQVRELSAGGTQERNRVVAVRYPKPYAKHGFEAGNAGELFAELVHPLVMNFHDGSDRSGALVSPTFTVAGVSRKTGPVAARPVKSTVDVAREAASTEADAFDWAALAAGRFDPSAFFAQALGDRAKLFGVLRLVDLLRDAVGLDRLKAPAFVTETVNAVTGFLSDLGRLRDVLADTERRFPEIVARVVRVTDAAAILARTLTAHIVGQLANDPNAPTFAEVENAVTAFDEALAALIAVLPPQVDPAVRTLLDRVRQQVATWDNAVGDAMALKRAVTLAARGVRLPDVVNARLEWQPDLRNWPPDNPIFKLGDDNPSGHCSLVVDLRGSLRPDVPSGADITCTLENFSLLLVPYVLQGIELRFDRIRFTTRVGRKPDIEVRFGGVRFVKELSFVDTLRRLIPLDGFSDPPALRVTPTGISARYSIPLPNAAVGVFSLENLSLNASLEVPFLGSEMEIGFAFCRREAPFRLTVSMLGGGGYFGIVLSPDRIVVLDAALEFGAAVSMNFGVASGSLSVMAGIYFRLGDRQAVKLVGYFRARGEVDVLGIVSASVELYLEIGYDAGQAVGRASLTISIEIGFFSKSVTISCEKRFAGSPTSLGLAAADPAADPAAVRPPTFAELMSPYPDPVTGQRRDPVLEYCTAFAEVS</sequence>
<evidence type="ECO:0000313" key="2">
    <source>
        <dbReference type="EMBL" id="SHG23262.1"/>
    </source>
</evidence>
<gene>
    <name evidence="2" type="ORF">SAMN05444320_107104</name>
</gene>
<feature type="compositionally biased region" description="Low complexity" evidence="1">
    <location>
        <begin position="208"/>
        <end position="218"/>
    </location>
</feature>
<keyword evidence="3" id="KW-1185">Reference proteome</keyword>
<feature type="region of interest" description="Disordered" evidence="1">
    <location>
        <begin position="80"/>
        <end position="99"/>
    </location>
</feature>
<feature type="region of interest" description="Disordered" evidence="1">
    <location>
        <begin position="208"/>
        <end position="245"/>
    </location>
</feature>
<organism evidence="2 3">
    <name type="scientific">Streptoalloteichus hindustanus</name>
    <dbReference type="NCBI Taxonomy" id="2017"/>
    <lineage>
        <taxon>Bacteria</taxon>
        <taxon>Bacillati</taxon>
        <taxon>Actinomycetota</taxon>
        <taxon>Actinomycetes</taxon>
        <taxon>Pseudonocardiales</taxon>
        <taxon>Pseudonocardiaceae</taxon>
        <taxon>Streptoalloteichus</taxon>
    </lineage>
</organism>
<evidence type="ECO:0000256" key="1">
    <source>
        <dbReference type="SAM" id="MobiDB-lite"/>
    </source>
</evidence>
<dbReference type="AlphaFoldDB" id="A0A1M5I4R9"/>
<proteinExistence type="predicted"/>
<dbReference type="EMBL" id="FQVN01000007">
    <property type="protein sequence ID" value="SHG23262.1"/>
    <property type="molecule type" value="Genomic_DNA"/>
</dbReference>
<reference evidence="2 3" key="1">
    <citation type="submission" date="2016-11" db="EMBL/GenBank/DDBJ databases">
        <authorList>
            <person name="Jaros S."/>
            <person name="Januszkiewicz K."/>
            <person name="Wedrychowicz H."/>
        </authorList>
    </citation>
    <scope>NUCLEOTIDE SEQUENCE [LARGE SCALE GENOMIC DNA]</scope>
    <source>
        <strain evidence="2 3">DSM 44523</strain>
    </source>
</reference>
<name>A0A1M5I4R9_STRHI</name>
<evidence type="ECO:0000313" key="3">
    <source>
        <dbReference type="Proteomes" id="UP000184501"/>
    </source>
</evidence>